<dbReference type="SUPFAM" id="SSF56672">
    <property type="entry name" value="DNA/RNA polymerases"/>
    <property type="match status" value="1"/>
</dbReference>
<dbReference type="InterPro" id="IPR000477">
    <property type="entry name" value="RT_dom"/>
</dbReference>
<gene>
    <name evidence="2" type="ORF">ABID49_002004</name>
</gene>
<keyword evidence="3" id="KW-1185">Reference proteome</keyword>
<evidence type="ECO:0000313" key="3">
    <source>
        <dbReference type="Proteomes" id="UP001549099"/>
    </source>
</evidence>
<protein>
    <recommendedName>
        <fullName evidence="1">Reverse transcriptase domain-containing protein</fullName>
    </recommendedName>
</protein>
<dbReference type="PANTHER" id="PTHR34047:SF8">
    <property type="entry name" value="PROTEIN YKFC"/>
    <property type="match status" value="1"/>
</dbReference>
<feature type="domain" description="Reverse transcriptase" evidence="1">
    <location>
        <begin position="75"/>
        <end position="308"/>
    </location>
</feature>
<dbReference type="PANTHER" id="PTHR34047">
    <property type="entry name" value="NUCLEAR INTRON MATURASE 1, MITOCHONDRIAL-RELATED"/>
    <property type="match status" value="1"/>
</dbReference>
<dbReference type="InterPro" id="IPR043502">
    <property type="entry name" value="DNA/RNA_pol_sf"/>
</dbReference>
<sequence length="500" mass="58609">MELKDIERHILSLAERKATEYHKYHNAIEILNQRDKRRISPPPMKKIYVPKEWNVDKKYNPFFVIKHHKKIAKSIFHKLINGTYKPFPPYKKTISKKDKRKSRDIYIFQIPDEAISHYFYERLLSKNKHRFSSFSYAYRNDRNVHYAIQDIALDLKDNPRLFVAEFDFKDFFGSISKEYLTSQFNSNGFLISDFEKKIISSFLYHFEQGIPQGTSISLFLANLACWSLDKKLESEGLRFARYADDTVIWSNDYNKICKSFVFIEQFSKEAGIKINYSKSEGISLLSKSGLPAEISVNKEAIEFLGYKLSSDSIGIKPQSVAKIKKNISYILYKNMIQPLKKPTLVSLTIPNNDKDPAFLSSVMQIRRYLYGNLNEQMLQNYLNGSYKRLNFKGLMSFYPLLDDEEQMIELDRWLVSTVLQVIKKRKELLDKRGYSYSTKQFPFTLDSGSIIGQCRTKRVDGKKGLYAIPSFARIFRAIQEKVITEGIEKTMDPKSNWYDY</sequence>
<dbReference type="RefSeq" id="WP_354197829.1">
    <property type="nucleotide sequence ID" value="NZ_JBEPLW010000016.1"/>
</dbReference>
<dbReference type="EMBL" id="JBEPLW010000016">
    <property type="protein sequence ID" value="MET3576089.1"/>
    <property type="molecule type" value="Genomic_DNA"/>
</dbReference>
<dbReference type="Pfam" id="PF00078">
    <property type="entry name" value="RVT_1"/>
    <property type="match status" value="1"/>
</dbReference>
<evidence type="ECO:0000313" key="2">
    <source>
        <dbReference type="EMBL" id="MET3576089.1"/>
    </source>
</evidence>
<reference evidence="2 3" key="1">
    <citation type="submission" date="2024-06" db="EMBL/GenBank/DDBJ databases">
        <title>Genomic Encyclopedia of Type Strains, Phase IV (KMG-IV): sequencing the most valuable type-strain genomes for metagenomic binning, comparative biology and taxonomic classification.</title>
        <authorList>
            <person name="Goeker M."/>
        </authorList>
    </citation>
    <scope>NUCLEOTIDE SEQUENCE [LARGE SCALE GENOMIC DNA]</scope>
    <source>
        <strain evidence="2 3">DSM 26128</strain>
    </source>
</reference>
<dbReference type="InterPro" id="IPR051083">
    <property type="entry name" value="GrpII_Intron_Splice-Mob/Def"/>
</dbReference>
<proteinExistence type="predicted"/>
<dbReference type="Proteomes" id="UP001549099">
    <property type="component" value="Unassembled WGS sequence"/>
</dbReference>
<evidence type="ECO:0000259" key="1">
    <source>
        <dbReference type="PROSITE" id="PS50878"/>
    </source>
</evidence>
<name>A0ABV2GCS3_9BACL</name>
<accession>A0ABV2GCS3</accession>
<comment type="caution">
    <text evidence="2">The sequence shown here is derived from an EMBL/GenBank/DDBJ whole genome shotgun (WGS) entry which is preliminary data.</text>
</comment>
<dbReference type="PROSITE" id="PS50878">
    <property type="entry name" value="RT_POL"/>
    <property type="match status" value="1"/>
</dbReference>
<organism evidence="2 3">
    <name type="scientific">Bhargavaea ullalensis</name>
    <dbReference type="NCBI Taxonomy" id="1265685"/>
    <lineage>
        <taxon>Bacteria</taxon>
        <taxon>Bacillati</taxon>
        <taxon>Bacillota</taxon>
        <taxon>Bacilli</taxon>
        <taxon>Bacillales</taxon>
        <taxon>Caryophanaceae</taxon>
        <taxon>Bhargavaea</taxon>
    </lineage>
</organism>